<dbReference type="PANTHER" id="PTHR33087">
    <property type="entry name" value="OS07G0539200 PROTEIN"/>
    <property type="match status" value="1"/>
</dbReference>
<dbReference type="PANTHER" id="PTHR33087:SF46">
    <property type="entry name" value="OS07G0539200 PROTEIN"/>
    <property type="match status" value="1"/>
</dbReference>
<proteinExistence type="predicted"/>
<dbReference type="EnsemblPlants" id="EMT27376">
    <property type="protein sequence ID" value="EMT27376"/>
    <property type="gene ID" value="F775_03114"/>
</dbReference>
<protein>
    <recommendedName>
        <fullName evidence="2">DUF4283 domain-containing protein</fullName>
    </recommendedName>
</protein>
<sequence length="227" mass="25782">MNALEVDFRNRALLATVGCRHPQISPEALVPSLPRICSLERRHIRVEVTHLVDFFIMFASIADCDRVFADSDKVRCTRAPIAFQQWHRSALASSAKLEFFCKLGIEGLAANSWECGVISQLINNLNGQLVEILPLDDRWQLEVMVWLKNPFAVPRIYDLEVLEPIGPPDLFELDDPMSPPLPTPPTKRGTLIHPLTIHVLGVVDRTVPYLGRIQLDDDEDLTRRHDY</sequence>
<dbReference type="InterPro" id="IPR053253">
    <property type="entry name" value="Sex_diff_modulator"/>
</dbReference>
<organism evidence="1">
    <name type="scientific">Aegilops tauschii</name>
    <name type="common">Tausch's goatgrass</name>
    <name type="synonym">Aegilops squarrosa</name>
    <dbReference type="NCBI Taxonomy" id="37682"/>
    <lineage>
        <taxon>Eukaryota</taxon>
        <taxon>Viridiplantae</taxon>
        <taxon>Streptophyta</taxon>
        <taxon>Embryophyta</taxon>
        <taxon>Tracheophyta</taxon>
        <taxon>Spermatophyta</taxon>
        <taxon>Magnoliopsida</taxon>
        <taxon>Liliopsida</taxon>
        <taxon>Poales</taxon>
        <taxon>Poaceae</taxon>
        <taxon>BOP clade</taxon>
        <taxon>Pooideae</taxon>
        <taxon>Triticodae</taxon>
        <taxon>Triticeae</taxon>
        <taxon>Triticinae</taxon>
        <taxon>Aegilops</taxon>
    </lineage>
</organism>
<evidence type="ECO:0008006" key="2">
    <source>
        <dbReference type="Google" id="ProtNLM"/>
    </source>
</evidence>
<evidence type="ECO:0000313" key="1">
    <source>
        <dbReference type="EnsemblPlants" id="EMT27376"/>
    </source>
</evidence>
<dbReference type="AlphaFoldDB" id="M8CUA9"/>
<name>M8CUA9_AEGTA</name>
<accession>M8CUA9</accession>
<reference evidence="1" key="1">
    <citation type="submission" date="2015-06" db="UniProtKB">
        <authorList>
            <consortium name="EnsemblPlants"/>
        </authorList>
    </citation>
    <scope>IDENTIFICATION</scope>
</reference>